<gene>
    <name evidence="2" type="ORF">CCHL11_09824</name>
</gene>
<comment type="caution">
    <text evidence="2">The sequence shown here is derived from an EMBL/GenBank/DDBJ whole genome shotgun (WGS) entry which is preliminary data.</text>
</comment>
<dbReference type="EMBL" id="MPGH01000251">
    <property type="protein sequence ID" value="OLN81435.1"/>
    <property type="molecule type" value="Genomic_DNA"/>
</dbReference>
<dbReference type="OrthoDB" id="4843367at2759"/>
<sequence>MKNPFKPRKAPAQTWSGRSAVLAADDPVFKDYDECEASSPSTSSQNSQQQQQQQNATLDAQKHEARRHAAAGGTDPPDSDTSSNGSLGEGMDYGAIAGSFASDHSGGYGV</sequence>
<feature type="region of interest" description="Disordered" evidence="1">
    <location>
        <begin position="1"/>
        <end position="110"/>
    </location>
</feature>
<accession>A0A1Q8RAR1</accession>
<evidence type="ECO:0000313" key="2">
    <source>
        <dbReference type="EMBL" id="OLN81435.1"/>
    </source>
</evidence>
<dbReference type="AlphaFoldDB" id="A0A1Q8RAR1"/>
<organism evidence="2 3">
    <name type="scientific">Colletotrichum chlorophyti</name>
    <dbReference type="NCBI Taxonomy" id="708187"/>
    <lineage>
        <taxon>Eukaryota</taxon>
        <taxon>Fungi</taxon>
        <taxon>Dikarya</taxon>
        <taxon>Ascomycota</taxon>
        <taxon>Pezizomycotina</taxon>
        <taxon>Sordariomycetes</taxon>
        <taxon>Hypocreomycetidae</taxon>
        <taxon>Glomerellales</taxon>
        <taxon>Glomerellaceae</taxon>
        <taxon>Colletotrichum</taxon>
    </lineage>
</organism>
<evidence type="ECO:0000313" key="3">
    <source>
        <dbReference type="Proteomes" id="UP000186583"/>
    </source>
</evidence>
<feature type="compositionally biased region" description="Low complexity" evidence="1">
    <location>
        <begin position="38"/>
        <end position="54"/>
    </location>
</feature>
<evidence type="ECO:0000256" key="1">
    <source>
        <dbReference type="SAM" id="MobiDB-lite"/>
    </source>
</evidence>
<reference evidence="2 3" key="1">
    <citation type="submission" date="2016-11" db="EMBL/GenBank/DDBJ databases">
        <title>Draft Genome Assembly of Colletotrichum chlorophyti a pathogen of herbaceous plants.</title>
        <authorList>
            <person name="Gan P."/>
            <person name="Narusaka M."/>
            <person name="Tsushima A."/>
            <person name="Narusaka Y."/>
            <person name="Takano Y."/>
            <person name="Shirasu K."/>
        </authorList>
    </citation>
    <scope>NUCLEOTIDE SEQUENCE [LARGE SCALE GENOMIC DNA]</scope>
    <source>
        <strain evidence="2 3">NTL11</strain>
    </source>
</reference>
<proteinExistence type="predicted"/>
<keyword evidence="3" id="KW-1185">Reference proteome</keyword>
<name>A0A1Q8RAR1_9PEZI</name>
<dbReference type="Proteomes" id="UP000186583">
    <property type="component" value="Unassembled WGS sequence"/>
</dbReference>
<protein>
    <submittedName>
        <fullName evidence="2">Uncharacterized protein</fullName>
    </submittedName>
</protein>